<keyword evidence="2" id="KW-1185">Reference proteome</keyword>
<proteinExistence type="predicted"/>
<reference evidence="1" key="1">
    <citation type="journal article" date="2021" name="Proc. Natl. Acad. Sci. U.S.A.">
        <title>Three genomes in the algal genus Volvox reveal the fate of a haploid sex-determining region after a transition to homothallism.</title>
        <authorList>
            <person name="Yamamoto K."/>
            <person name="Hamaji T."/>
            <person name="Kawai-Toyooka H."/>
            <person name="Matsuzaki R."/>
            <person name="Takahashi F."/>
            <person name="Nishimura Y."/>
            <person name="Kawachi M."/>
            <person name="Noguchi H."/>
            <person name="Minakuchi Y."/>
            <person name="Umen J.G."/>
            <person name="Toyoda A."/>
            <person name="Nozaki H."/>
        </authorList>
    </citation>
    <scope>NUCLEOTIDE SEQUENCE</scope>
    <source>
        <strain evidence="1">NIES-3786</strain>
    </source>
</reference>
<comment type="caution">
    <text evidence="1">The sequence shown here is derived from an EMBL/GenBank/DDBJ whole genome shotgun (WGS) entry which is preliminary data.</text>
</comment>
<organism evidence="1 2">
    <name type="scientific">Volvox reticuliferus</name>
    <dbReference type="NCBI Taxonomy" id="1737510"/>
    <lineage>
        <taxon>Eukaryota</taxon>
        <taxon>Viridiplantae</taxon>
        <taxon>Chlorophyta</taxon>
        <taxon>core chlorophytes</taxon>
        <taxon>Chlorophyceae</taxon>
        <taxon>CS clade</taxon>
        <taxon>Chlamydomonadales</taxon>
        <taxon>Volvocaceae</taxon>
        <taxon>Volvox</taxon>
    </lineage>
</organism>
<dbReference type="AlphaFoldDB" id="A0A8J4CSD9"/>
<evidence type="ECO:0000313" key="1">
    <source>
        <dbReference type="EMBL" id="GIL88948.1"/>
    </source>
</evidence>
<accession>A0A8J4CSD9</accession>
<sequence>MLTSYYDVVFYSPLCVMAVRDGQRGHMACSSSQSRCGKKANGGICVVDMWPQALRSGGRQPTTRHPFVKLLTQPAALIALEHSSGRVAGPSRGSPYPSCVDAHVWETFGSREMFGIF</sequence>
<name>A0A8J4CSD9_9CHLO</name>
<dbReference type="Proteomes" id="UP000747110">
    <property type="component" value="Unassembled WGS sequence"/>
</dbReference>
<evidence type="ECO:0000313" key="2">
    <source>
        <dbReference type="Proteomes" id="UP000747110"/>
    </source>
</evidence>
<dbReference type="EMBL" id="BNCP01000047">
    <property type="protein sequence ID" value="GIL88948.1"/>
    <property type="molecule type" value="Genomic_DNA"/>
</dbReference>
<gene>
    <name evidence="1" type="ORF">Vretifemale_16862</name>
</gene>
<protein>
    <submittedName>
        <fullName evidence="1">Uncharacterized protein</fullName>
    </submittedName>
</protein>